<sequence length="103" mass="12168">KRNSNRRKIVFNYDNASPFTSLMMRQKLWELRWNVLMHPPYSLDLASTDYHLFLPMANALGGAYLDSIDCIQLRKYNHFIIVIPLRLRRGRRRVDPPPPLSLS</sequence>
<dbReference type="Gene3D" id="3.30.420.10">
    <property type="entry name" value="Ribonuclease H-like superfamily/Ribonuclease H"/>
    <property type="match status" value="1"/>
</dbReference>
<feature type="non-terminal residue" evidence="1">
    <location>
        <position position="1"/>
    </location>
</feature>
<proteinExistence type="predicted"/>
<dbReference type="GO" id="GO:0044774">
    <property type="term" value="P:mitotic DNA integrity checkpoint signaling"/>
    <property type="evidence" value="ECO:0007669"/>
    <property type="project" value="TreeGrafter"/>
</dbReference>
<protein>
    <recommendedName>
        <fullName evidence="2">Histone-lysine N-methyltransferase SETMAR</fullName>
    </recommendedName>
</protein>
<dbReference type="GO" id="GO:0000014">
    <property type="term" value="F:single-stranded DNA endodeoxyribonuclease activity"/>
    <property type="evidence" value="ECO:0007669"/>
    <property type="project" value="TreeGrafter"/>
</dbReference>
<dbReference type="GO" id="GO:0044547">
    <property type="term" value="F:DNA topoisomerase binding"/>
    <property type="evidence" value="ECO:0007669"/>
    <property type="project" value="TreeGrafter"/>
</dbReference>
<dbReference type="GO" id="GO:0042800">
    <property type="term" value="F:histone H3K4 methyltransferase activity"/>
    <property type="evidence" value="ECO:0007669"/>
    <property type="project" value="TreeGrafter"/>
</dbReference>
<organism evidence="1">
    <name type="scientific">Lepeophtheirus salmonis</name>
    <name type="common">Salmon louse</name>
    <name type="synonym">Caligus salmonis</name>
    <dbReference type="NCBI Taxonomy" id="72036"/>
    <lineage>
        <taxon>Eukaryota</taxon>
        <taxon>Metazoa</taxon>
        <taxon>Ecdysozoa</taxon>
        <taxon>Arthropoda</taxon>
        <taxon>Crustacea</taxon>
        <taxon>Multicrustacea</taxon>
        <taxon>Hexanauplia</taxon>
        <taxon>Copepoda</taxon>
        <taxon>Siphonostomatoida</taxon>
        <taxon>Caligidae</taxon>
        <taxon>Lepeophtheirus</taxon>
    </lineage>
</organism>
<name>A0A0K2U7T4_LEPSM</name>
<dbReference type="GO" id="GO:0006303">
    <property type="term" value="P:double-strand break repair via nonhomologous end joining"/>
    <property type="evidence" value="ECO:0007669"/>
    <property type="project" value="TreeGrafter"/>
</dbReference>
<evidence type="ECO:0008006" key="2">
    <source>
        <dbReference type="Google" id="ProtNLM"/>
    </source>
</evidence>
<dbReference type="PANTHER" id="PTHR46060:SF2">
    <property type="entry name" value="HISTONE-LYSINE N-METHYLTRANSFERASE SETMAR"/>
    <property type="match status" value="1"/>
</dbReference>
<evidence type="ECO:0000313" key="1">
    <source>
        <dbReference type="EMBL" id="CDW33977.1"/>
    </source>
</evidence>
<dbReference type="GO" id="GO:0046975">
    <property type="term" value="F:histone H3K36 methyltransferase activity"/>
    <property type="evidence" value="ECO:0007669"/>
    <property type="project" value="TreeGrafter"/>
</dbReference>
<dbReference type="GO" id="GO:0003690">
    <property type="term" value="F:double-stranded DNA binding"/>
    <property type="evidence" value="ECO:0007669"/>
    <property type="project" value="TreeGrafter"/>
</dbReference>
<dbReference type="PANTHER" id="PTHR46060">
    <property type="entry name" value="MARINER MOS1 TRANSPOSASE-LIKE PROTEIN"/>
    <property type="match status" value="1"/>
</dbReference>
<dbReference type="GO" id="GO:0035861">
    <property type="term" value="C:site of double-strand break"/>
    <property type="evidence" value="ECO:0007669"/>
    <property type="project" value="TreeGrafter"/>
</dbReference>
<gene>
    <name evidence="1" type="primary">Dere\GG12977</name>
</gene>
<dbReference type="AlphaFoldDB" id="A0A0K2U7T4"/>
<dbReference type="GO" id="GO:0005634">
    <property type="term" value="C:nucleus"/>
    <property type="evidence" value="ECO:0007669"/>
    <property type="project" value="TreeGrafter"/>
</dbReference>
<reference evidence="1" key="1">
    <citation type="submission" date="2014-05" db="EMBL/GenBank/DDBJ databases">
        <authorList>
            <person name="Chronopoulou M."/>
        </authorList>
    </citation>
    <scope>NUCLEOTIDE SEQUENCE</scope>
    <source>
        <tissue evidence="1">Whole organism</tissue>
    </source>
</reference>
<dbReference type="GO" id="GO:0003697">
    <property type="term" value="F:single-stranded DNA binding"/>
    <property type="evidence" value="ECO:0007669"/>
    <property type="project" value="TreeGrafter"/>
</dbReference>
<accession>A0A0K2U7T4</accession>
<dbReference type="EMBL" id="HACA01016616">
    <property type="protein sequence ID" value="CDW33977.1"/>
    <property type="molecule type" value="Transcribed_RNA"/>
</dbReference>
<dbReference type="GO" id="GO:0031297">
    <property type="term" value="P:replication fork processing"/>
    <property type="evidence" value="ECO:0007669"/>
    <property type="project" value="TreeGrafter"/>
</dbReference>
<dbReference type="InterPro" id="IPR036397">
    <property type="entry name" value="RNaseH_sf"/>
</dbReference>
<dbReference type="GO" id="GO:0000729">
    <property type="term" value="P:DNA double-strand break processing"/>
    <property type="evidence" value="ECO:0007669"/>
    <property type="project" value="TreeGrafter"/>
</dbReference>
<dbReference type="GO" id="GO:0000793">
    <property type="term" value="C:condensed chromosome"/>
    <property type="evidence" value="ECO:0007669"/>
    <property type="project" value="TreeGrafter"/>
</dbReference>
<dbReference type="GO" id="GO:0015074">
    <property type="term" value="P:DNA integration"/>
    <property type="evidence" value="ECO:0007669"/>
    <property type="project" value="TreeGrafter"/>
</dbReference>
<dbReference type="InterPro" id="IPR052709">
    <property type="entry name" value="Transposase-MT_Hybrid"/>
</dbReference>